<feature type="domain" description="ABC transmembrane type-1" evidence="9">
    <location>
        <begin position="407"/>
        <end position="606"/>
    </location>
</feature>
<feature type="transmembrane region" description="Helical" evidence="8">
    <location>
        <begin position="585"/>
        <end position="606"/>
    </location>
</feature>
<evidence type="ECO:0000256" key="1">
    <source>
        <dbReference type="ARBA" id="ARBA00004429"/>
    </source>
</evidence>
<feature type="transmembrane region" description="Helical" evidence="8">
    <location>
        <begin position="12"/>
        <end position="29"/>
    </location>
</feature>
<dbReference type="CDD" id="cd06261">
    <property type="entry name" value="TM_PBP2"/>
    <property type="match status" value="2"/>
</dbReference>
<feature type="transmembrane region" description="Helical" evidence="8">
    <location>
        <begin position="351"/>
        <end position="371"/>
    </location>
</feature>
<comment type="similarity">
    <text evidence="8">Belongs to the binding-protein-dependent transport system permease family.</text>
</comment>
<evidence type="ECO:0000256" key="4">
    <source>
        <dbReference type="ARBA" id="ARBA00022519"/>
    </source>
</evidence>
<dbReference type="PROSITE" id="PS50928">
    <property type="entry name" value="ABC_TM1"/>
    <property type="match status" value="2"/>
</dbReference>
<evidence type="ECO:0000313" key="10">
    <source>
        <dbReference type="EMBL" id="SFS06648.1"/>
    </source>
</evidence>
<keyword evidence="6 8" id="KW-1133">Transmembrane helix</keyword>
<sequence length="615" mass="65165">MRERAERFAVPLGLTATVAVLVVVFYYPVGSVLADAVFGDGQPTLAPILDVLEDPFYTGAGHHLFTDPLGIPAGILQWILAIEFYWSAVDVGIVELYRPIVDLPPTSIGLFGFTAYQAALSTVASVALGLPGAYLLSRYEFPGRRTIRSLTILPFVLPGIMVAVGFLAMFGRNGLFNDLLAVVGLGPVEALFTLEIVIVAHAFYNAPLVTRLVTTAWESVDRRQVETARSMGATPFRAFRDVVVPQLLPSLLTASLLTFVFTFMTFPIVLALGGLQLATVEVWLYARVQNLELTEAAALGTIETVISLGLTYLYLRYEARQVATRSAGTPLARRPLLDGVRSLRDPRRLALAGYGVVVLVVFVGPLLSMVVESVTGPGGQFTLEYYRFLLAQQTSAAIGTTRPLPAIVNSLLFGVGTLALALPMGIVVAVVANRNVSGSRAAEAVLSAPLAVSGIVVGLGLLQTLVFGTVLFDYRITVLGPIAIVFAHAVAAYPFVTRNVAPALGGLDPRLVDAARSLGASRFRSLVDIELPLVASGVVAGAAFAFAISVGEFDSTVLLAEGVDSYTMPVALERYIGNRSLGPSLGAATAMGTVLLAVTAGSFVVIDRVGGRWQP</sequence>
<feature type="transmembrane region" description="Helical" evidence="8">
    <location>
        <begin position="478"/>
        <end position="496"/>
    </location>
</feature>
<dbReference type="InterPro" id="IPR000515">
    <property type="entry name" value="MetI-like"/>
</dbReference>
<proteinExistence type="inferred from homology"/>
<feature type="domain" description="ABC transmembrane type-1" evidence="9">
    <location>
        <begin position="111"/>
        <end position="314"/>
    </location>
</feature>
<dbReference type="SUPFAM" id="SSF161098">
    <property type="entry name" value="MetI-like"/>
    <property type="match status" value="2"/>
</dbReference>
<keyword evidence="5 8" id="KW-0812">Transmembrane</keyword>
<dbReference type="Gene3D" id="1.10.3720.10">
    <property type="entry name" value="MetI-like"/>
    <property type="match status" value="2"/>
</dbReference>
<feature type="transmembrane region" description="Helical" evidence="8">
    <location>
        <begin position="531"/>
        <end position="550"/>
    </location>
</feature>
<dbReference type="OrthoDB" id="86208at2157"/>
<keyword evidence="7 8" id="KW-0472">Membrane</keyword>
<dbReference type="RefSeq" id="WP_177227598.1">
    <property type="nucleotide sequence ID" value="NZ_FOZK01000003.1"/>
</dbReference>
<feature type="transmembrane region" description="Helical" evidence="8">
    <location>
        <begin position="444"/>
        <end position="472"/>
    </location>
</feature>
<reference evidence="10 11" key="1">
    <citation type="submission" date="2016-10" db="EMBL/GenBank/DDBJ databases">
        <authorList>
            <person name="de Groot N.N."/>
        </authorList>
    </citation>
    <scope>NUCLEOTIDE SEQUENCE [LARGE SCALE GENOMIC DNA]</scope>
    <source>
        <strain evidence="10 11">CGMCC 1.10457</strain>
    </source>
</reference>
<dbReference type="Proteomes" id="UP000199062">
    <property type="component" value="Unassembled WGS sequence"/>
</dbReference>
<feature type="transmembrane region" description="Helical" evidence="8">
    <location>
        <begin position="115"/>
        <end position="137"/>
    </location>
</feature>
<keyword evidence="11" id="KW-1185">Reference proteome</keyword>
<evidence type="ECO:0000256" key="5">
    <source>
        <dbReference type="ARBA" id="ARBA00022692"/>
    </source>
</evidence>
<feature type="transmembrane region" description="Helical" evidence="8">
    <location>
        <begin position="296"/>
        <end position="315"/>
    </location>
</feature>
<dbReference type="PANTHER" id="PTHR43357:SF4">
    <property type="entry name" value="INNER MEMBRANE ABC TRANSPORTER PERMEASE PROTEIN YDCV"/>
    <property type="match status" value="1"/>
</dbReference>
<feature type="transmembrane region" description="Helical" evidence="8">
    <location>
        <begin position="411"/>
        <end position="432"/>
    </location>
</feature>
<evidence type="ECO:0000256" key="3">
    <source>
        <dbReference type="ARBA" id="ARBA00022475"/>
    </source>
</evidence>
<gene>
    <name evidence="10" type="ORF">SAMN05216559_3074</name>
</gene>
<evidence type="ECO:0000256" key="6">
    <source>
        <dbReference type="ARBA" id="ARBA00022989"/>
    </source>
</evidence>
<evidence type="ECO:0000256" key="2">
    <source>
        <dbReference type="ARBA" id="ARBA00022448"/>
    </source>
</evidence>
<dbReference type="InterPro" id="IPR035906">
    <property type="entry name" value="MetI-like_sf"/>
</dbReference>
<dbReference type="Pfam" id="PF00528">
    <property type="entry name" value="BPD_transp_1"/>
    <property type="match status" value="2"/>
</dbReference>
<accession>A0A1I6LT95</accession>
<keyword evidence="4" id="KW-0997">Cell inner membrane</keyword>
<feature type="transmembrane region" description="Helical" evidence="8">
    <location>
        <begin position="247"/>
        <end position="276"/>
    </location>
</feature>
<feature type="transmembrane region" description="Helical" evidence="8">
    <location>
        <begin position="149"/>
        <end position="170"/>
    </location>
</feature>
<evidence type="ECO:0000313" key="11">
    <source>
        <dbReference type="Proteomes" id="UP000199062"/>
    </source>
</evidence>
<protein>
    <submittedName>
        <fullName evidence="10">Thiamine transport system permease protein</fullName>
    </submittedName>
</protein>
<keyword evidence="3" id="KW-1003">Cell membrane</keyword>
<keyword evidence="2 8" id="KW-0813">Transport</keyword>
<evidence type="ECO:0000256" key="8">
    <source>
        <dbReference type="RuleBase" id="RU363032"/>
    </source>
</evidence>
<name>A0A1I6LT95_9EURY</name>
<dbReference type="PANTHER" id="PTHR43357">
    <property type="entry name" value="INNER MEMBRANE ABC TRANSPORTER PERMEASE PROTEIN YDCV"/>
    <property type="match status" value="1"/>
</dbReference>
<organism evidence="10 11">
    <name type="scientific">Halomicrobium zhouii</name>
    <dbReference type="NCBI Taxonomy" id="767519"/>
    <lineage>
        <taxon>Archaea</taxon>
        <taxon>Methanobacteriati</taxon>
        <taxon>Methanobacteriota</taxon>
        <taxon>Stenosarchaea group</taxon>
        <taxon>Halobacteria</taxon>
        <taxon>Halobacteriales</taxon>
        <taxon>Haloarculaceae</taxon>
        <taxon>Halomicrobium</taxon>
    </lineage>
</organism>
<dbReference type="STRING" id="767519.SAMN05216559_3074"/>
<dbReference type="GO" id="GO:0055085">
    <property type="term" value="P:transmembrane transport"/>
    <property type="evidence" value="ECO:0007669"/>
    <property type="project" value="InterPro"/>
</dbReference>
<feature type="transmembrane region" description="Helical" evidence="8">
    <location>
        <begin position="182"/>
        <end position="204"/>
    </location>
</feature>
<comment type="subcellular location">
    <subcellularLocation>
        <location evidence="1">Cell inner membrane</location>
        <topology evidence="1">Multi-pass membrane protein</topology>
    </subcellularLocation>
    <subcellularLocation>
        <location evidence="8">Cell membrane</location>
        <topology evidence="8">Multi-pass membrane protein</topology>
    </subcellularLocation>
</comment>
<dbReference type="GO" id="GO:0005886">
    <property type="term" value="C:plasma membrane"/>
    <property type="evidence" value="ECO:0007669"/>
    <property type="project" value="UniProtKB-SubCell"/>
</dbReference>
<evidence type="ECO:0000259" key="9">
    <source>
        <dbReference type="PROSITE" id="PS50928"/>
    </source>
</evidence>
<evidence type="ECO:0000256" key="7">
    <source>
        <dbReference type="ARBA" id="ARBA00023136"/>
    </source>
</evidence>
<dbReference type="EMBL" id="FOZK01000003">
    <property type="protein sequence ID" value="SFS06648.1"/>
    <property type="molecule type" value="Genomic_DNA"/>
</dbReference>
<dbReference type="AlphaFoldDB" id="A0A1I6LT95"/>